<dbReference type="AlphaFoldDB" id="A0AB36RV95"/>
<dbReference type="SUPFAM" id="SSF74650">
    <property type="entry name" value="Galactose mutarotase-like"/>
    <property type="match status" value="1"/>
</dbReference>
<evidence type="ECO:0000313" key="4">
    <source>
        <dbReference type="EMBL" id="PBJ89032.1"/>
    </source>
</evidence>
<dbReference type="GO" id="GO:0006006">
    <property type="term" value="P:glucose metabolic process"/>
    <property type="evidence" value="ECO:0007669"/>
    <property type="project" value="TreeGrafter"/>
</dbReference>
<evidence type="ECO:0000313" key="5">
    <source>
        <dbReference type="Proteomes" id="UP000217930"/>
    </source>
</evidence>
<dbReference type="InterPro" id="IPR014718">
    <property type="entry name" value="GH-type_carb-bd"/>
</dbReference>
<evidence type="ECO:0000256" key="3">
    <source>
        <dbReference type="ARBA" id="ARBA00023277"/>
    </source>
</evidence>
<dbReference type="EMBL" id="NTLY01000001">
    <property type="protein sequence ID" value="PBJ89032.1"/>
    <property type="molecule type" value="Genomic_DNA"/>
</dbReference>
<dbReference type="CDD" id="cd09019">
    <property type="entry name" value="galactose_mutarotase_like"/>
    <property type="match status" value="1"/>
</dbReference>
<proteinExistence type="inferred from homology"/>
<dbReference type="GO" id="GO:0004034">
    <property type="term" value="F:aldose 1-epimerase activity"/>
    <property type="evidence" value="ECO:0007669"/>
    <property type="project" value="TreeGrafter"/>
</dbReference>
<organism evidence="4 5">
    <name type="scientific">Neisseria meningitidis</name>
    <dbReference type="NCBI Taxonomy" id="487"/>
    <lineage>
        <taxon>Bacteria</taxon>
        <taxon>Pseudomonadati</taxon>
        <taxon>Pseudomonadota</taxon>
        <taxon>Betaproteobacteria</taxon>
        <taxon>Neisseriales</taxon>
        <taxon>Neisseriaceae</taxon>
        <taxon>Neisseria</taxon>
    </lineage>
</organism>
<dbReference type="PANTHER" id="PTHR10091:SF0">
    <property type="entry name" value="GALACTOSE MUTAROTASE"/>
    <property type="match status" value="1"/>
</dbReference>
<keyword evidence="2" id="KW-0413">Isomerase</keyword>
<comment type="similarity">
    <text evidence="1">Belongs to the aldose epimerase family.</text>
</comment>
<dbReference type="GO" id="GO:0030246">
    <property type="term" value="F:carbohydrate binding"/>
    <property type="evidence" value="ECO:0007669"/>
    <property type="project" value="InterPro"/>
</dbReference>
<dbReference type="InterPro" id="IPR011013">
    <property type="entry name" value="Gal_mutarotase_sf_dom"/>
</dbReference>
<evidence type="ECO:0000256" key="2">
    <source>
        <dbReference type="ARBA" id="ARBA00023235"/>
    </source>
</evidence>
<dbReference type="Pfam" id="PF01263">
    <property type="entry name" value="Aldose_epim"/>
    <property type="match status" value="1"/>
</dbReference>
<dbReference type="InterPro" id="IPR008183">
    <property type="entry name" value="Aldose_1/G6P_1-epimerase"/>
</dbReference>
<comment type="caution">
    <text evidence="4">The sequence shown here is derived from an EMBL/GenBank/DDBJ whole genome shotgun (WGS) entry which is preliminary data.</text>
</comment>
<dbReference type="Proteomes" id="UP000217930">
    <property type="component" value="Unassembled WGS sequence"/>
</dbReference>
<name>A0AB36RV95_NEIME</name>
<dbReference type="PANTHER" id="PTHR10091">
    <property type="entry name" value="ALDOSE-1-EPIMERASE"/>
    <property type="match status" value="1"/>
</dbReference>
<dbReference type="GO" id="GO:0005737">
    <property type="term" value="C:cytoplasm"/>
    <property type="evidence" value="ECO:0007669"/>
    <property type="project" value="TreeGrafter"/>
</dbReference>
<keyword evidence="3" id="KW-0119">Carbohydrate metabolism</keyword>
<reference evidence="4 5" key="1">
    <citation type="journal article" date="2017" name="Clin. Infect. Dis.">
        <title>Increased Risk for Meningococcal Disease among Men who have Sex with Men in the United States, 2012-2015.</title>
        <authorList>
            <person name="Folaranmi T.A."/>
            <person name="Kretz C.B."/>
            <person name="Kamiya H."/>
            <person name="MacNeil J.R."/>
            <person name="Whaley M.J."/>
            <person name="Blain A."/>
            <person name="Antwi M."/>
            <person name="Dorsinville M."/>
            <person name="Pacilli M."/>
            <person name="Smith S."/>
            <person name="Civen R."/>
            <person name="Ngo V."/>
            <person name="Winter K."/>
            <person name="Harriman K."/>
            <person name="Wang X."/>
            <person name="Bowen V.B."/>
            <person name="Patel M."/>
            <person name="Martin S."/>
            <person name="Misegades L."/>
            <person name="Meyer S.A."/>
        </authorList>
    </citation>
    <scope>NUCLEOTIDE SEQUENCE [LARGE SCALE GENOMIC DNA]</scope>
    <source>
        <strain evidence="4 5">M26503</strain>
    </source>
</reference>
<gene>
    <name evidence="4" type="ORF">CNQ34_01680</name>
</gene>
<dbReference type="Gene3D" id="2.70.98.10">
    <property type="match status" value="1"/>
</dbReference>
<evidence type="ECO:0000256" key="1">
    <source>
        <dbReference type="ARBA" id="ARBA00006206"/>
    </source>
</evidence>
<dbReference type="InterPro" id="IPR047215">
    <property type="entry name" value="Galactose_mutarotase-like"/>
</dbReference>
<sequence>MSDTPATPATPATRDFGLIDGRAVTGYVLSNRRGTRVCVLDLGGIVQEFSVLADGVRENLVVSFDDAASYADNPFQINKQIGRVAGRIRGAAFDINGRTYRVEANEGRNALHGGSHGLAVTRFNAVAADGRSVVLRSRLQQSADGYPNDLDLDISYRLDEDNRLTVSYRATALGDTVFDPTLHIYWRLDAGLHDAVLHIPQGGHIPADAEKLPVSTVSDDLEVFDFSRPKPLDAAVAALRRETGRAGFDDAYRVPSDIGRPAAVLQAGRRRRISIYSDRNGLVIFTAAPQDFARHDAGVYDALATEAQTLPDSLNWPEFGNIRLNKGDTREATIAYGIESLS</sequence>
<dbReference type="RefSeq" id="WP_002220336.1">
    <property type="nucleotide sequence ID" value="NZ_CP017257.1"/>
</dbReference>
<dbReference type="GO" id="GO:0033499">
    <property type="term" value="P:galactose catabolic process via UDP-galactose, Leloir pathway"/>
    <property type="evidence" value="ECO:0007669"/>
    <property type="project" value="TreeGrafter"/>
</dbReference>
<accession>A0AB36RV95</accession>
<protein>
    <submittedName>
        <fullName evidence="4">Galactose mutarotase</fullName>
    </submittedName>
</protein>